<dbReference type="OrthoDB" id="120660at2"/>
<evidence type="ECO:0000313" key="2">
    <source>
        <dbReference type="EMBL" id="PWU46066.1"/>
    </source>
</evidence>
<feature type="domain" description="DUF1990" evidence="1">
    <location>
        <begin position="7"/>
        <end position="163"/>
    </location>
</feature>
<evidence type="ECO:0000259" key="1">
    <source>
        <dbReference type="Pfam" id="PF09348"/>
    </source>
</evidence>
<reference evidence="3" key="1">
    <citation type="submission" date="2018-05" db="EMBL/GenBank/DDBJ databases">
        <title>Micromonospora globispora sp. nov. and Micromonospora rugosa sp. nov., isolated from marine sediment.</title>
        <authorList>
            <person name="Carro L."/>
            <person name="Aysel V."/>
            <person name="Cetin D."/>
            <person name="Igual J.M."/>
            <person name="Klenk H.-P."/>
            <person name="Trujillo M.E."/>
            <person name="Sahin N."/>
        </authorList>
    </citation>
    <scope>NUCLEOTIDE SEQUENCE [LARGE SCALE GENOMIC DNA]</scope>
    <source>
        <strain evidence="3">S2904</strain>
    </source>
</reference>
<accession>A0A317JZ65</accession>
<dbReference type="InterPro" id="IPR014457">
    <property type="entry name" value="UCP010260"/>
</dbReference>
<organism evidence="2 3">
    <name type="scientific">Micromonospora globispora</name>
    <dbReference type="NCBI Taxonomy" id="1450148"/>
    <lineage>
        <taxon>Bacteria</taxon>
        <taxon>Bacillati</taxon>
        <taxon>Actinomycetota</taxon>
        <taxon>Actinomycetes</taxon>
        <taxon>Micromonosporales</taxon>
        <taxon>Micromonosporaceae</taxon>
        <taxon>Micromonospora</taxon>
    </lineage>
</organism>
<keyword evidence="3" id="KW-1185">Reference proteome</keyword>
<proteinExistence type="predicted"/>
<dbReference type="PANTHER" id="PTHR34202">
    <property type="entry name" value="UPF0548 PROTEIN"/>
    <property type="match status" value="1"/>
</dbReference>
<dbReference type="PANTHER" id="PTHR34202:SF1">
    <property type="entry name" value="UPF0548 PROTEIN"/>
    <property type="match status" value="1"/>
</dbReference>
<comment type="caution">
    <text evidence="2">The sequence shown here is derived from an EMBL/GenBank/DDBJ whole genome shotgun (WGS) entry which is preliminary data.</text>
</comment>
<protein>
    <submittedName>
        <fullName evidence="2">DUF1990 domain-containing protein</fullName>
    </submittedName>
</protein>
<evidence type="ECO:0000313" key="3">
    <source>
        <dbReference type="Proteomes" id="UP000245683"/>
    </source>
</evidence>
<dbReference type="Pfam" id="PF09348">
    <property type="entry name" value="DUF1990"/>
    <property type="match status" value="1"/>
</dbReference>
<name>A0A317JZ65_9ACTN</name>
<sequence length="174" mass="18882">MAVADLTYQEVGATRDASLPADYGHVHRDVIVGAGQTAFDRAVDGLFGWDVHRGAGLTVTSSDARAAPGVVVVLRAGRGPLRLTIPCRVIYTVDDADHRGFAYGTLPGHPEQGEEAFLITTASTGEVRFRVRAFSRPASLLARWGGPLTRTIQEYATDRYVKAMQRIAQRDTDQ</sequence>
<dbReference type="EMBL" id="QGSV01000229">
    <property type="protein sequence ID" value="PWU46066.1"/>
    <property type="molecule type" value="Genomic_DNA"/>
</dbReference>
<dbReference type="Proteomes" id="UP000245683">
    <property type="component" value="Unassembled WGS sequence"/>
</dbReference>
<gene>
    <name evidence="2" type="ORF">DLJ46_19270</name>
</gene>
<dbReference type="PIRSF" id="PIRSF010260">
    <property type="entry name" value="UCP010260"/>
    <property type="match status" value="1"/>
</dbReference>
<dbReference type="InterPro" id="IPR018960">
    <property type="entry name" value="DUF1990"/>
</dbReference>
<dbReference type="AlphaFoldDB" id="A0A317JZ65"/>